<dbReference type="FunFam" id="3.40.50.300:FF:000425">
    <property type="entry name" value="Probable ABC transporter, ATP-binding subunit"/>
    <property type="match status" value="1"/>
</dbReference>
<dbReference type="InterPro" id="IPR053428">
    <property type="entry name" value="Molybdate/tungstate_ABC-ATPase"/>
</dbReference>
<dbReference type="InterPro" id="IPR008995">
    <property type="entry name" value="Mo/tungstate-bd_C_term_dom"/>
</dbReference>
<comment type="caution">
    <text evidence="14">The sequence shown here is derived from an EMBL/GenBank/DDBJ whole genome shotgun (WGS) entry which is preliminary data.</text>
</comment>
<comment type="similarity">
    <text evidence="6">Belongs to the ABC transporter superfamily. Sulfate/tungstate importer (TC 3.A.1.6) family.</text>
</comment>
<evidence type="ECO:0000256" key="8">
    <source>
        <dbReference type="ARBA" id="ARBA00039025"/>
    </source>
</evidence>
<evidence type="ECO:0000256" key="10">
    <source>
        <dbReference type="ARBA" id="ARBA00047936"/>
    </source>
</evidence>
<dbReference type="InterPro" id="IPR005116">
    <property type="entry name" value="Transp-assoc_OB_typ1"/>
</dbReference>
<dbReference type="NCBIfam" id="NF040840">
    <property type="entry name" value="tungstate_WtpC"/>
    <property type="match status" value="1"/>
</dbReference>
<dbReference type="PROSITE" id="PS50893">
    <property type="entry name" value="ABC_TRANSPORTER_2"/>
    <property type="match status" value="1"/>
</dbReference>
<keyword evidence="15" id="KW-1185">Reference proteome</keyword>
<protein>
    <recommendedName>
        <fullName evidence="9">Molybdate/tungstate import ATP-binding protein WtpC</fullName>
        <ecNumber evidence="8">7.3.2.6</ecNumber>
    </recommendedName>
</protein>
<feature type="domain" description="ABC transporter" evidence="12">
    <location>
        <begin position="2"/>
        <end position="231"/>
    </location>
</feature>
<dbReference type="InterPro" id="IPR004606">
    <property type="entry name" value="Mop_domain"/>
</dbReference>
<dbReference type="PANTHER" id="PTHR42781">
    <property type="entry name" value="SPERMIDINE/PUTRESCINE IMPORT ATP-BINDING PROTEIN POTA"/>
    <property type="match status" value="1"/>
</dbReference>
<reference evidence="14 15" key="1">
    <citation type="journal article" date="2016" name="Sci. Rep.">
        <title>Metabolic traits of an uncultured archaeal lineage -MSBL1- from brine pools of the Red Sea.</title>
        <authorList>
            <person name="Mwirichia R."/>
            <person name="Alam I."/>
            <person name="Rashid M."/>
            <person name="Vinu M."/>
            <person name="Ba-Alawi W."/>
            <person name="Anthony Kamau A."/>
            <person name="Kamanda Ngugi D."/>
            <person name="Goker M."/>
            <person name="Klenk H.P."/>
            <person name="Bajic V."/>
            <person name="Stingl U."/>
        </authorList>
    </citation>
    <scope>NUCLEOTIDE SEQUENCE [LARGE SCALE GENOMIC DNA]</scope>
    <source>
        <strain evidence="14">SCGC-AAA259D18</strain>
    </source>
</reference>
<organism evidence="14 15">
    <name type="scientific">candidate division MSBL1 archaeon SCGC-AAA259D18</name>
    <dbReference type="NCBI Taxonomy" id="1698262"/>
    <lineage>
        <taxon>Archaea</taxon>
        <taxon>Methanobacteriati</taxon>
        <taxon>Methanobacteriota</taxon>
        <taxon>candidate division MSBL1</taxon>
    </lineage>
</organism>
<dbReference type="GO" id="GO:0016887">
    <property type="term" value="F:ATP hydrolysis activity"/>
    <property type="evidence" value="ECO:0007669"/>
    <property type="project" value="InterPro"/>
</dbReference>
<dbReference type="EMBL" id="LHXM01000018">
    <property type="protein sequence ID" value="KXA91636.1"/>
    <property type="molecule type" value="Genomic_DNA"/>
</dbReference>
<dbReference type="GO" id="GO:0005886">
    <property type="term" value="C:plasma membrane"/>
    <property type="evidence" value="ECO:0007669"/>
    <property type="project" value="UniProtKB-SubCell"/>
</dbReference>
<dbReference type="InterPro" id="IPR003439">
    <property type="entry name" value="ABC_transporter-like_ATP-bd"/>
</dbReference>
<dbReference type="Gene3D" id="2.40.50.100">
    <property type="match status" value="1"/>
</dbReference>
<accession>A0A133UBR6</accession>
<evidence type="ECO:0000259" key="13">
    <source>
        <dbReference type="PROSITE" id="PS51866"/>
    </source>
</evidence>
<dbReference type="GO" id="GO:0015689">
    <property type="term" value="P:molybdate ion transport"/>
    <property type="evidence" value="ECO:0007669"/>
    <property type="project" value="InterPro"/>
</dbReference>
<keyword evidence="5" id="KW-0067">ATP-binding</keyword>
<evidence type="ECO:0000256" key="7">
    <source>
        <dbReference type="ARBA" id="ARBA00038781"/>
    </source>
</evidence>
<sequence>MISIENLSRDWPDFSLQNINLEVKDREYFVILGPTAAGKTLLLELIAGFYKPEGDQIRISGEDVTMKDPEERSVGFVYQDYSLFPHLTVEENIKFGLQVNSFLKEEVIDKTQQIMDLFGISHLTDRYPRTLSGGEQQKTALARGLVLDPKVLLLDEPISSLDMPSQEEMRRELRRIHEETEVTTLHVTHNREEASWLGDRIAVMNHGEIVQVGNPDEVFRKPKSEFVANFVGIENIFEGKSKREGSVAKIDIGSNVQIEATTEREGDVKICIRPEDILISKQPIKTSGRNMMDGQIVNISNLDNISRVTVDVGKEFAVVITKRSLFDMDLEVGKNVYITFKASSVHVV</sequence>
<dbReference type="Pfam" id="PF03459">
    <property type="entry name" value="TOBE"/>
    <property type="match status" value="1"/>
</dbReference>
<evidence type="ECO:0000256" key="6">
    <source>
        <dbReference type="ARBA" id="ARBA00038307"/>
    </source>
</evidence>
<evidence type="ECO:0000256" key="11">
    <source>
        <dbReference type="ARBA" id="ARBA00057369"/>
    </source>
</evidence>
<dbReference type="SMART" id="SM00382">
    <property type="entry name" value="AAA"/>
    <property type="match status" value="1"/>
</dbReference>
<dbReference type="EC" id="7.3.2.6" evidence="8"/>
<evidence type="ECO:0000313" key="15">
    <source>
        <dbReference type="Proteomes" id="UP000070195"/>
    </source>
</evidence>
<evidence type="ECO:0000256" key="3">
    <source>
        <dbReference type="ARBA" id="ARBA00022505"/>
    </source>
</evidence>
<dbReference type="Pfam" id="PF00005">
    <property type="entry name" value="ABC_tran"/>
    <property type="match status" value="1"/>
</dbReference>
<dbReference type="PROSITE" id="PS51866">
    <property type="entry name" value="MOP"/>
    <property type="match status" value="1"/>
</dbReference>
<evidence type="ECO:0000259" key="12">
    <source>
        <dbReference type="PROSITE" id="PS50893"/>
    </source>
</evidence>
<keyword evidence="4" id="KW-0547">Nucleotide-binding</keyword>
<dbReference type="SUPFAM" id="SSF52540">
    <property type="entry name" value="P-loop containing nucleoside triphosphate hydrolases"/>
    <property type="match status" value="1"/>
</dbReference>
<dbReference type="InterPro" id="IPR027417">
    <property type="entry name" value="P-loop_NTPase"/>
</dbReference>
<evidence type="ECO:0000256" key="5">
    <source>
        <dbReference type="ARBA" id="ARBA00022840"/>
    </source>
</evidence>
<gene>
    <name evidence="14" type="ORF">AKJ63_01170</name>
</gene>
<feature type="domain" description="Mop" evidence="13">
    <location>
        <begin position="285"/>
        <end position="348"/>
    </location>
</feature>
<evidence type="ECO:0000256" key="4">
    <source>
        <dbReference type="ARBA" id="ARBA00022741"/>
    </source>
</evidence>
<comment type="function">
    <text evidence="11">Part of the ABC transporter complex WtpABC involved in molybdate/tungstate import. Responsible for energy coupling to the transport system.</text>
</comment>
<comment type="subcellular location">
    <subcellularLocation>
        <location evidence="1">Cell membrane</location>
        <topology evidence="1">Peripheral membrane protein</topology>
    </subcellularLocation>
</comment>
<keyword evidence="2" id="KW-0813">Transport</keyword>
<evidence type="ECO:0000256" key="2">
    <source>
        <dbReference type="ARBA" id="ARBA00022448"/>
    </source>
</evidence>
<dbReference type="InterPro" id="IPR050093">
    <property type="entry name" value="ABC_SmlMolc_Importer"/>
</dbReference>
<evidence type="ECO:0000313" key="14">
    <source>
        <dbReference type="EMBL" id="KXA91636.1"/>
    </source>
</evidence>
<dbReference type="SUPFAM" id="SSF50331">
    <property type="entry name" value="MOP-like"/>
    <property type="match status" value="1"/>
</dbReference>
<proteinExistence type="inferred from homology"/>
<dbReference type="GO" id="GO:1901238">
    <property type="term" value="F:ABC-type tungstate transporter activity"/>
    <property type="evidence" value="ECO:0007669"/>
    <property type="project" value="UniProtKB-EC"/>
</dbReference>
<dbReference type="Proteomes" id="UP000070195">
    <property type="component" value="Unassembled WGS sequence"/>
</dbReference>
<dbReference type="Gene3D" id="3.40.50.300">
    <property type="entry name" value="P-loop containing nucleotide triphosphate hydrolases"/>
    <property type="match status" value="1"/>
</dbReference>
<comment type="subunit">
    <text evidence="7">The complex is composed of two ATP-binding proteins (WtpC), two transmembrane proteins (WtpB) and a solute-binding protein (WtpA).</text>
</comment>
<dbReference type="AlphaFoldDB" id="A0A133UBR6"/>
<dbReference type="GO" id="GO:0005524">
    <property type="term" value="F:ATP binding"/>
    <property type="evidence" value="ECO:0007669"/>
    <property type="project" value="UniProtKB-KW"/>
</dbReference>
<dbReference type="InterPro" id="IPR003593">
    <property type="entry name" value="AAA+_ATPase"/>
</dbReference>
<evidence type="ECO:0000256" key="9">
    <source>
        <dbReference type="ARBA" id="ARBA00041133"/>
    </source>
</evidence>
<name>A0A133UBR6_9EURY</name>
<comment type="catalytic activity">
    <reaction evidence="10">
        <text>tungstate(in) + ATP + H2O = tungstate(out) + ADP + phosphate + H(+)</text>
        <dbReference type="Rhea" id="RHEA:35027"/>
        <dbReference type="ChEBI" id="CHEBI:15377"/>
        <dbReference type="ChEBI" id="CHEBI:15378"/>
        <dbReference type="ChEBI" id="CHEBI:30616"/>
        <dbReference type="ChEBI" id="CHEBI:43474"/>
        <dbReference type="ChEBI" id="CHEBI:46502"/>
        <dbReference type="ChEBI" id="CHEBI:456216"/>
        <dbReference type="EC" id="7.3.2.6"/>
    </reaction>
</comment>
<keyword evidence="3" id="KW-0500">Molybdenum</keyword>
<dbReference type="PANTHER" id="PTHR42781:SF4">
    <property type="entry name" value="SPERMIDINE_PUTRESCINE IMPORT ATP-BINDING PROTEIN POTA"/>
    <property type="match status" value="1"/>
</dbReference>
<evidence type="ECO:0000256" key="1">
    <source>
        <dbReference type="ARBA" id="ARBA00004202"/>
    </source>
</evidence>